<dbReference type="PANTHER" id="PTHR11078">
    <property type="entry name" value="N UTILIZATION SUBSTANCE PROTEIN B-RELATED"/>
    <property type="match status" value="1"/>
</dbReference>
<dbReference type="PANTHER" id="PTHR11078:SF3">
    <property type="entry name" value="ANTITERMINATION NUSB DOMAIN-CONTAINING PROTEIN"/>
    <property type="match status" value="1"/>
</dbReference>
<dbReference type="GO" id="GO:0031564">
    <property type="term" value="P:transcription antitermination"/>
    <property type="evidence" value="ECO:0007669"/>
    <property type="project" value="UniProtKB-KW"/>
</dbReference>
<name>A0A7V1LKH0_CALAY</name>
<keyword evidence="2 6" id="KW-0889">Transcription antitermination</keyword>
<organism evidence="8">
    <name type="scientific">Caldithrix abyssi</name>
    <dbReference type="NCBI Taxonomy" id="187145"/>
    <lineage>
        <taxon>Bacteria</taxon>
        <taxon>Pseudomonadati</taxon>
        <taxon>Calditrichota</taxon>
        <taxon>Calditrichia</taxon>
        <taxon>Calditrichales</taxon>
        <taxon>Calditrichaceae</taxon>
        <taxon>Caldithrix</taxon>
    </lineage>
</organism>
<evidence type="ECO:0000256" key="1">
    <source>
        <dbReference type="ARBA" id="ARBA00005952"/>
    </source>
</evidence>
<dbReference type="GO" id="GO:0005829">
    <property type="term" value="C:cytosol"/>
    <property type="evidence" value="ECO:0007669"/>
    <property type="project" value="TreeGrafter"/>
</dbReference>
<protein>
    <recommendedName>
        <fullName evidence="6">Transcription antitermination protein NusB</fullName>
    </recommendedName>
    <alternativeName>
        <fullName evidence="6">Antitermination factor NusB</fullName>
    </alternativeName>
</protein>
<keyword evidence="3 6" id="KW-0694">RNA-binding</keyword>
<sequence>MKQRIRRECALKLLYAQEFNPIDIDEQIENLKKEEKACADAFPKELVMVCQQNKEKLEDLIASKLKHWELGRVALLDRIILRMGLAEILFFEDIPPEVTLNEMIEISKKYSTDRSGKFVNGILDALIKSLIKEKKIKKSGRGLISDLI</sequence>
<dbReference type="GO" id="GO:0006353">
    <property type="term" value="P:DNA-templated transcription termination"/>
    <property type="evidence" value="ECO:0007669"/>
    <property type="project" value="UniProtKB-UniRule"/>
</dbReference>
<dbReference type="Gene3D" id="1.10.940.10">
    <property type="entry name" value="NusB-like"/>
    <property type="match status" value="1"/>
</dbReference>
<keyword evidence="5 6" id="KW-0804">Transcription</keyword>
<evidence type="ECO:0000259" key="7">
    <source>
        <dbReference type="Pfam" id="PF01029"/>
    </source>
</evidence>
<gene>
    <name evidence="6 8" type="primary">nusB</name>
    <name evidence="8" type="ORF">ENJ10_03265</name>
</gene>
<evidence type="ECO:0000256" key="3">
    <source>
        <dbReference type="ARBA" id="ARBA00022884"/>
    </source>
</evidence>
<dbReference type="InterPro" id="IPR011605">
    <property type="entry name" value="NusB_fam"/>
</dbReference>
<reference evidence="8" key="1">
    <citation type="journal article" date="2020" name="mSystems">
        <title>Genome- and Community-Level Interaction Insights into Carbon Utilization and Element Cycling Functions of Hydrothermarchaeota in Hydrothermal Sediment.</title>
        <authorList>
            <person name="Zhou Z."/>
            <person name="Liu Y."/>
            <person name="Xu W."/>
            <person name="Pan J."/>
            <person name="Luo Z.H."/>
            <person name="Li M."/>
        </authorList>
    </citation>
    <scope>NUCLEOTIDE SEQUENCE [LARGE SCALE GENOMIC DNA]</scope>
    <source>
        <strain evidence="8">HyVt-456</strain>
    </source>
</reference>
<keyword evidence="4 6" id="KW-0805">Transcription regulation</keyword>
<dbReference type="HAMAP" id="MF_00073">
    <property type="entry name" value="NusB"/>
    <property type="match status" value="1"/>
</dbReference>
<dbReference type="InterPro" id="IPR035926">
    <property type="entry name" value="NusB-like_sf"/>
</dbReference>
<comment type="caution">
    <text evidence="8">The sequence shown here is derived from an EMBL/GenBank/DDBJ whole genome shotgun (WGS) entry which is preliminary data.</text>
</comment>
<accession>A0A7V1LKH0</accession>
<proteinExistence type="inferred from homology"/>
<dbReference type="AlphaFoldDB" id="A0A7V1LKH0"/>
<evidence type="ECO:0000256" key="6">
    <source>
        <dbReference type="HAMAP-Rule" id="MF_00073"/>
    </source>
</evidence>
<comment type="function">
    <text evidence="6">Involved in transcription antitermination. Required for transcription of ribosomal RNA (rRNA) genes. Binds specifically to the boxA antiterminator sequence of the ribosomal RNA (rrn) operons.</text>
</comment>
<feature type="domain" description="NusB/RsmB/TIM44" evidence="7">
    <location>
        <begin position="6"/>
        <end position="128"/>
    </location>
</feature>
<dbReference type="SUPFAM" id="SSF48013">
    <property type="entry name" value="NusB-like"/>
    <property type="match status" value="1"/>
</dbReference>
<evidence type="ECO:0000256" key="5">
    <source>
        <dbReference type="ARBA" id="ARBA00023163"/>
    </source>
</evidence>
<dbReference type="GO" id="GO:0003723">
    <property type="term" value="F:RNA binding"/>
    <property type="evidence" value="ECO:0007669"/>
    <property type="project" value="UniProtKB-UniRule"/>
</dbReference>
<dbReference type="InterPro" id="IPR006027">
    <property type="entry name" value="NusB_RsmB_TIM44"/>
</dbReference>
<dbReference type="Pfam" id="PF01029">
    <property type="entry name" value="NusB"/>
    <property type="match status" value="1"/>
</dbReference>
<dbReference type="EMBL" id="DRLD01000092">
    <property type="protein sequence ID" value="HED09684.1"/>
    <property type="molecule type" value="Genomic_DNA"/>
</dbReference>
<evidence type="ECO:0000256" key="4">
    <source>
        <dbReference type="ARBA" id="ARBA00023015"/>
    </source>
</evidence>
<dbReference type="NCBIfam" id="TIGR01951">
    <property type="entry name" value="nusB"/>
    <property type="match status" value="1"/>
</dbReference>
<comment type="similarity">
    <text evidence="1 6">Belongs to the NusB family.</text>
</comment>
<evidence type="ECO:0000256" key="2">
    <source>
        <dbReference type="ARBA" id="ARBA00022814"/>
    </source>
</evidence>
<dbReference type="Proteomes" id="UP000886005">
    <property type="component" value="Unassembled WGS sequence"/>
</dbReference>
<evidence type="ECO:0000313" key="8">
    <source>
        <dbReference type="EMBL" id="HED09684.1"/>
    </source>
</evidence>